<proteinExistence type="predicted"/>
<evidence type="ECO:0000313" key="2">
    <source>
        <dbReference type="EMBL" id="SFC44332.1"/>
    </source>
</evidence>
<name>A0A1I1J8L8_9ACTN</name>
<dbReference type="STRING" id="910347.SAMN05421773_103309"/>
<dbReference type="EMBL" id="FOLM01000003">
    <property type="protein sequence ID" value="SFC44332.1"/>
    <property type="molecule type" value="Genomic_DNA"/>
</dbReference>
<dbReference type="OrthoDB" id="4134439at2"/>
<dbReference type="InterPro" id="IPR029063">
    <property type="entry name" value="SAM-dependent_MTases_sf"/>
</dbReference>
<keyword evidence="3" id="KW-1185">Reference proteome</keyword>
<evidence type="ECO:0000313" key="3">
    <source>
        <dbReference type="Proteomes" id="UP000199207"/>
    </source>
</evidence>
<dbReference type="GO" id="GO:0032259">
    <property type="term" value="P:methylation"/>
    <property type="evidence" value="ECO:0007669"/>
    <property type="project" value="UniProtKB-KW"/>
</dbReference>
<gene>
    <name evidence="2" type="ORF">SAMN05421773_103309</name>
</gene>
<dbReference type="Pfam" id="PF04672">
    <property type="entry name" value="Methyltransf_19"/>
    <property type="match status" value="1"/>
</dbReference>
<dbReference type="AlphaFoldDB" id="A0A1I1J8L8"/>
<accession>A0A1I1J8L8</accession>
<organism evidence="2 3">
    <name type="scientific">Streptomyces aidingensis</name>
    <dbReference type="NCBI Taxonomy" id="910347"/>
    <lineage>
        <taxon>Bacteria</taxon>
        <taxon>Bacillati</taxon>
        <taxon>Actinomycetota</taxon>
        <taxon>Actinomycetes</taxon>
        <taxon>Kitasatosporales</taxon>
        <taxon>Streptomycetaceae</taxon>
        <taxon>Streptomyces</taxon>
    </lineage>
</organism>
<keyword evidence="2" id="KW-0489">Methyltransferase</keyword>
<feature type="compositionally biased region" description="Basic and acidic residues" evidence="1">
    <location>
        <begin position="1"/>
        <end position="19"/>
    </location>
</feature>
<dbReference type="CDD" id="cd02440">
    <property type="entry name" value="AdoMet_MTases"/>
    <property type="match status" value="1"/>
</dbReference>
<dbReference type="Gene3D" id="3.40.50.150">
    <property type="entry name" value="Vaccinia Virus protein VP39"/>
    <property type="match status" value="1"/>
</dbReference>
<dbReference type="SUPFAM" id="SSF53335">
    <property type="entry name" value="S-adenosyl-L-methionine-dependent methyltransferases"/>
    <property type="match status" value="1"/>
</dbReference>
<keyword evidence="2" id="KW-0808">Transferase</keyword>
<sequence length="299" mass="32725">MADNADRAENSVNDQDRAASQEQEPDYDWSWADAELGYEIPEIDTSKPSIARVYDAALGGQDNYPVDREVLEAALKINPVAIRSARVNRDFLVRGVRHLAEQGIDQFLDLGSGLPTAQNTHQVAQEVNPRARVVYVDNDPIVLAHGQALLAQNSRTRVLLADLMDPAKVLGHPGVEGFIDFSRPVGLLMVAVLHHILDEEDPAGIVKAYTGRLAPGSHLLLSHFCNTIPEAKALEENLVRSLGRGKMRSQEEITAFLDGLEPVEPGVVALPLWRPDEPVREPLDESGMIIFGGLARKTA</sequence>
<dbReference type="RefSeq" id="WP_093838122.1">
    <property type="nucleotide sequence ID" value="NZ_FOLM01000003.1"/>
</dbReference>
<dbReference type="Proteomes" id="UP000199207">
    <property type="component" value="Unassembled WGS sequence"/>
</dbReference>
<feature type="region of interest" description="Disordered" evidence="1">
    <location>
        <begin position="1"/>
        <end position="30"/>
    </location>
</feature>
<protein>
    <submittedName>
        <fullName evidence="2">S-adenosyl methyltransferase</fullName>
    </submittedName>
</protein>
<reference evidence="2 3" key="1">
    <citation type="submission" date="2016-10" db="EMBL/GenBank/DDBJ databases">
        <authorList>
            <person name="de Groot N.N."/>
        </authorList>
    </citation>
    <scope>NUCLEOTIDE SEQUENCE [LARGE SCALE GENOMIC DNA]</scope>
    <source>
        <strain evidence="2 3">CGMCC 4.5739</strain>
    </source>
</reference>
<dbReference type="GO" id="GO:0008168">
    <property type="term" value="F:methyltransferase activity"/>
    <property type="evidence" value="ECO:0007669"/>
    <property type="project" value="UniProtKB-KW"/>
</dbReference>
<evidence type="ECO:0000256" key="1">
    <source>
        <dbReference type="SAM" id="MobiDB-lite"/>
    </source>
</evidence>
<dbReference type="PIRSF" id="PIRSF017393">
    <property type="entry name" value="MTase_SAV2177"/>
    <property type="match status" value="1"/>
</dbReference>
<dbReference type="InterPro" id="IPR006764">
    <property type="entry name" value="SAM_dep_MeTrfase_SAV2177_type"/>
</dbReference>